<dbReference type="SUPFAM" id="SSF69304">
    <property type="entry name" value="Tricorn protease N-terminal domain"/>
    <property type="match status" value="2"/>
</dbReference>
<dbReference type="Gene3D" id="2.120.10.30">
    <property type="entry name" value="TolB, C-terminal domain"/>
    <property type="match status" value="3"/>
</dbReference>
<reference evidence="4" key="1">
    <citation type="journal article" date="2019" name="Int. J. Syst. Evol. Microbiol.">
        <title>The Global Catalogue of Microorganisms (GCM) 10K type strain sequencing project: providing services to taxonomists for standard genome sequencing and annotation.</title>
        <authorList>
            <consortium name="The Broad Institute Genomics Platform"/>
            <consortium name="The Broad Institute Genome Sequencing Center for Infectious Disease"/>
            <person name="Wu L."/>
            <person name="Ma J."/>
        </authorList>
    </citation>
    <scope>NUCLEOTIDE SEQUENCE [LARGE SCALE GENOMIC DNA]</scope>
    <source>
        <strain evidence="4">KACC 12649</strain>
    </source>
</reference>
<accession>A0ABW0LC93</accession>
<dbReference type="EMBL" id="JBHSMU010000019">
    <property type="protein sequence ID" value="MFC5462971.1"/>
    <property type="molecule type" value="Genomic_DNA"/>
</dbReference>
<dbReference type="Pfam" id="PF07676">
    <property type="entry name" value="PD40"/>
    <property type="match status" value="6"/>
</dbReference>
<dbReference type="SUPFAM" id="SSF51338">
    <property type="entry name" value="Composite domain of metallo-dependent hydrolases"/>
    <property type="match status" value="1"/>
</dbReference>
<dbReference type="InterPro" id="IPR011059">
    <property type="entry name" value="Metal-dep_hydrolase_composite"/>
</dbReference>
<evidence type="ECO:0000259" key="2">
    <source>
        <dbReference type="Pfam" id="PF01979"/>
    </source>
</evidence>
<dbReference type="Pfam" id="PF01979">
    <property type="entry name" value="Amidohydro_1"/>
    <property type="match status" value="1"/>
</dbReference>
<comment type="similarity">
    <text evidence="1">Belongs to the TolB family.</text>
</comment>
<sequence>MKTQKEFPRLLSRPIARPLVRTALAVAVGTAVLTACQWPGSSRVDETNNLRGPTRDVTVELREGTNMAAAPSPDGRRIVFSAQGALWVMPAAGGRAVRITDWRLEPTHPVWSPDGKRIAFQNYAPEGNFHIWTISPDGRDATELTDGPFDDREPAWLPDGSGLVFSSDRSGDGQYKIWTVGARGRGLRQVTTGPGMEANPVVSPDGARLAYVDGANVVTAPFTGGPPTVVAPGFAPAWTPDGGALVYQNAARQLVVGGAQVTTDEDIFPFPVRFLPDGRFLYTADGHLRTRTASGANRQDIGFTAQLTLRRPVFSKEKDRRFDNLRERRVMGISAPVLSPDGASIAFVALNDVWTMRIGEAPVRLTNDPDRDANPQWTADGSAVYFSSERGNAGQLAVDQVELASRTRTRLAAIPGRSMVTPKLSPDGTRIAYTTLSGQLEIWNRATASPEVIIASVSTQVSTPQWTPDGQRIILVDNERINNRFREGYNKLRVIDLATRTGTFHAVAPIPQQISERDEGAAALSPDGRWVAFIMDSKLHVMPLGPTGAPTGPARKVSDDMADLPAWGGDSQTILYKSAERVRTVRFDGSAGRHIRDIPVRLSWRQAVPEGRTVIHAGALWDGVGSALRRDVDIIVEGNRIVSVVPHADHRTGDNAGARVVDASGLTVMPGLIETHLHPLTLYQGGQFGQIAQLMLSYGITTAQSVAGPLHQSVEMREALDAGNLVGPRLFVSPPLWEGNRLFYHFARTLRTRAIADIEIAKAKRLDADFLKSYVRAPIPIMERIAQGALDLGVPSGTHMVQPGAATGLAGTTHLSATQRMGYGWSKSFARAITYQDAADIYGKADFRLIDTLFSASALAGLDPGIVTDPRFVLVPPNFVPGLQNAQPPTAAQISTIINDATQQAKVKAAGALVANGTDSPLVVPGISLHLNMRGAALVQGNLQALYSVTRDAAKIAFVGKDLGTVEQGKLADLIVVRGDPLADLRAVADVRLIIKNGRVFTQDDILAPARTPEQLEARRLALEAQDKLCREDKAHCEEGGAHAH</sequence>
<protein>
    <submittedName>
        <fullName evidence="3">Amidohydrolase family protein</fullName>
    </submittedName>
</protein>
<dbReference type="SUPFAM" id="SSF51556">
    <property type="entry name" value="Metallo-dependent hydrolases"/>
    <property type="match status" value="1"/>
</dbReference>
<dbReference type="PANTHER" id="PTHR36842:SF1">
    <property type="entry name" value="PROTEIN TOLB"/>
    <property type="match status" value="1"/>
</dbReference>
<gene>
    <name evidence="3" type="ORF">ACFPN5_24455</name>
</gene>
<proteinExistence type="inferred from homology"/>
<dbReference type="Proteomes" id="UP001596050">
    <property type="component" value="Unassembled WGS sequence"/>
</dbReference>
<evidence type="ECO:0000313" key="3">
    <source>
        <dbReference type="EMBL" id="MFC5462971.1"/>
    </source>
</evidence>
<dbReference type="InterPro" id="IPR006680">
    <property type="entry name" value="Amidohydro-rel"/>
</dbReference>
<dbReference type="SUPFAM" id="SSF82171">
    <property type="entry name" value="DPP6 N-terminal domain-like"/>
    <property type="match status" value="1"/>
</dbReference>
<evidence type="ECO:0000256" key="1">
    <source>
        <dbReference type="ARBA" id="ARBA00009820"/>
    </source>
</evidence>
<organism evidence="3 4">
    <name type="scientific">Massilia niabensis</name>
    <dbReference type="NCBI Taxonomy" id="544910"/>
    <lineage>
        <taxon>Bacteria</taxon>
        <taxon>Pseudomonadati</taxon>
        <taxon>Pseudomonadota</taxon>
        <taxon>Betaproteobacteria</taxon>
        <taxon>Burkholderiales</taxon>
        <taxon>Oxalobacteraceae</taxon>
        <taxon>Telluria group</taxon>
        <taxon>Massilia</taxon>
    </lineage>
</organism>
<feature type="domain" description="Amidohydrolase-related" evidence="2">
    <location>
        <begin position="906"/>
        <end position="1000"/>
    </location>
</feature>
<evidence type="ECO:0000313" key="4">
    <source>
        <dbReference type="Proteomes" id="UP001596050"/>
    </source>
</evidence>
<dbReference type="Gene3D" id="2.30.40.10">
    <property type="entry name" value="Urease, subunit C, domain 1"/>
    <property type="match status" value="2"/>
</dbReference>
<dbReference type="PANTHER" id="PTHR36842">
    <property type="entry name" value="PROTEIN TOLB HOMOLOG"/>
    <property type="match status" value="1"/>
</dbReference>
<dbReference type="RefSeq" id="WP_379786456.1">
    <property type="nucleotide sequence ID" value="NZ_JBHSMU010000019.1"/>
</dbReference>
<dbReference type="Gene3D" id="3.30.110.90">
    <property type="entry name" value="Amidohydrolase"/>
    <property type="match status" value="1"/>
</dbReference>
<dbReference type="InterPro" id="IPR011659">
    <property type="entry name" value="WD40"/>
</dbReference>
<name>A0ABW0LC93_9BURK</name>
<comment type="caution">
    <text evidence="3">The sequence shown here is derived from an EMBL/GenBank/DDBJ whole genome shotgun (WGS) entry which is preliminary data.</text>
</comment>
<keyword evidence="4" id="KW-1185">Reference proteome</keyword>
<dbReference type="InterPro" id="IPR032466">
    <property type="entry name" value="Metal_Hydrolase"/>
</dbReference>
<dbReference type="InterPro" id="IPR011042">
    <property type="entry name" value="6-blade_b-propeller_TolB-like"/>
</dbReference>